<dbReference type="InterPro" id="IPR040338">
    <property type="entry name" value="At1g67623-like"/>
</dbReference>
<evidence type="ECO:0000259" key="1">
    <source>
        <dbReference type="Pfam" id="PF23310"/>
    </source>
</evidence>
<accession>A0AAP0CN47</accession>
<reference evidence="2 3" key="1">
    <citation type="submission" date="2024-04" db="EMBL/GenBank/DDBJ databases">
        <title>The reference genome of an endangered Asteraceae, Deinandra increscens subsp. villosa, native to the Central Coast of California.</title>
        <authorList>
            <person name="Guilliams M."/>
            <person name="Hasenstab-Lehman K."/>
            <person name="Meyer R."/>
            <person name="Mcevoy S."/>
        </authorList>
    </citation>
    <scope>NUCLEOTIDE SEQUENCE [LARGE SCALE GENOMIC DNA]</scope>
    <source>
        <tissue evidence="2">Leaf</tissue>
    </source>
</reference>
<dbReference type="Gene3D" id="1.25.40.10">
    <property type="entry name" value="Tetratricopeptide repeat domain"/>
    <property type="match status" value="1"/>
</dbReference>
<dbReference type="EMBL" id="JBCNJP010000025">
    <property type="protein sequence ID" value="KAK9056348.1"/>
    <property type="molecule type" value="Genomic_DNA"/>
</dbReference>
<dbReference type="Proteomes" id="UP001408789">
    <property type="component" value="Unassembled WGS sequence"/>
</dbReference>
<organism evidence="2 3">
    <name type="scientific">Deinandra increscens subsp. villosa</name>
    <dbReference type="NCBI Taxonomy" id="3103831"/>
    <lineage>
        <taxon>Eukaryota</taxon>
        <taxon>Viridiplantae</taxon>
        <taxon>Streptophyta</taxon>
        <taxon>Embryophyta</taxon>
        <taxon>Tracheophyta</taxon>
        <taxon>Spermatophyta</taxon>
        <taxon>Magnoliopsida</taxon>
        <taxon>eudicotyledons</taxon>
        <taxon>Gunneridae</taxon>
        <taxon>Pentapetalae</taxon>
        <taxon>asterids</taxon>
        <taxon>campanulids</taxon>
        <taxon>Asterales</taxon>
        <taxon>Asteraceae</taxon>
        <taxon>Asteroideae</taxon>
        <taxon>Heliantheae alliance</taxon>
        <taxon>Madieae</taxon>
        <taxon>Madiinae</taxon>
        <taxon>Deinandra</taxon>
    </lineage>
</organism>
<dbReference type="InterPro" id="IPR057136">
    <property type="entry name" value="At2g35280_TPR_dom"/>
</dbReference>
<keyword evidence="3" id="KW-1185">Reference proteome</keyword>
<dbReference type="AlphaFoldDB" id="A0AAP0CN47"/>
<dbReference type="InterPro" id="IPR011990">
    <property type="entry name" value="TPR-like_helical_dom_sf"/>
</dbReference>
<feature type="domain" description="At2g35280-like TPR" evidence="1">
    <location>
        <begin position="80"/>
        <end position="189"/>
    </location>
</feature>
<comment type="caution">
    <text evidence="2">The sequence shown here is derived from an EMBL/GenBank/DDBJ whole genome shotgun (WGS) entry which is preliminary data.</text>
</comment>
<evidence type="ECO:0000313" key="3">
    <source>
        <dbReference type="Proteomes" id="UP001408789"/>
    </source>
</evidence>
<name>A0AAP0CN47_9ASTR</name>
<dbReference type="PANTHER" id="PTHR33784">
    <property type="entry name" value="OS05G0482100 PROTEIN"/>
    <property type="match status" value="1"/>
</dbReference>
<evidence type="ECO:0000313" key="2">
    <source>
        <dbReference type="EMBL" id="KAK9056348.1"/>
    </source>
</evidence>
<gene>
    <name evidence="2" type="ORF">SSX86_027438</name>
</gene>
<dbReference type="SUPFAM" id="SSF81901">
    <property type="entry name" value="HCP-like"/>
    <property type="match status" value="1"/>
</dbReference>
<dbReference type="PANTHER" id="PTHR33784:SF10">
    <property type="entry name" value="F-BOX PROTEIN"/>
    <property type="match status" value="1"/>
</dbReference>
<sequence>MGIPTRKITDDTSLSVCRHGEKRVRKPATIRSLPRDLLVDVLGRVASSSFTDVFNVKLSCKDLLEPTEDDFIYQSISIDKFPLPHWINPPSAKVRSFLTRCFNKGNPESLFRKGMVDYFNVVDIESGLKYLKAAVEKGHPEATYVYGMILLSGGDKSSQEGLNVLNSLRYSRSSSWNVQDSRDKVYSILSHMWIYNLITLEKVKTSCQKRDHVIRFERRGWSLDEDKEISSCDRCLWYRELVCFYKVMNVNV</sequence>
<dbReference type="Pfam" id="PF23310">
    <property type="entry name" value="TPR_27"/>
    <property type="match status" value="1"/>
</dbReference>
<proteinExistence type="predicted"/>
<protein>
    <recommendedName>
        <fullName evidence="1">At2g35280-like TPR domain-containing protein</fullName>
    </recommendedName>
</protein>